<evidence type="ECO:0000313" key="12">
    <source>
        <dbReference type="EMBL" id="VWC60132.1"/>
    </source>
</evidence>
<organism evidence="12 13">
    <name type="scientific">Burkholderia lata (strain ATCC 17760 / DSM 23089 / LMG 22485 / NCIMB 9086 / R18194 / 383)</name>
    <dbReference type="NCBI Taxonomy" id="482957"/>
    <lineage>
        <taxon>Bacteria</taxon>
        <taxon>Pseudomonadati</taxon>
        <taxon>Pseudomonadota</taxon>
        <taxon>Betaproteobacteria</taxon>
        <taxon>Burkholderiales</taxon>
        <taxon>Burkholderiaceae</taxon>
        <taxon>Burkholderia</taxon>
        <taxon>Burkholderia cepacia complex</taxon>
    </lineage>
</organism>
<dbReference type="AlphaFoldDB" id="A0A6P2TI52"/>
<evidence type="ECO:0000259" key="10">
    <source>
        <dbReference type="Pfam" id="PF00724"/>
    </source>
</evidence>
<dbReference type="Gene3D" id="3.40.50.720">
    <property type="entry name" value="NAD(P)-binding Rossmann-like Domain"/>
    <property type="match status" value="1"/>
</dbReference>
<dbReference type="InterPro" id="IPR051793">
    <property type="entry name" value="NADH:flavin_oxidoreductase"/>
</dbReference>
<dbReference type="Proteomes" id="UP000494260">
    <property type="component" value="Unassembled WGS sequence"/>
</dbReference>
<keyword evidence="6" id="KW-0479">Metal-binding</keyword>
<dbReference type="Gene3D" id="3.20.20.70">
    <property type="entry name" value="Aldolase class I"/>
    <property type="match status" value="1"/>
</dbReference>
<evidence type="ECO:0000259" key="11">
    <source>
        <dbReference type="Pfam" id="PF07992"/>
    </source>
</evidence>
<dbReference type="SUPFAM" id="SSF51905">
    <property type="entry name" value="FAD/NAD(P)-binding domain"/>
    <property type="match status" value="1"/>
</dbReference>
<evidence type="ECO:0000256" key="3">
    <source>
        <dbReference type="ARBA" id="ARBA00011048"/>
    </source>
</evidence>
<dbReference type="InterPro" id="IPR001155">
    <property type="entry name" value="OxRdtase_FMN_N"/>
</dbReference>
<feature type="domain" description="NADH:flavin oxidoreductase/NADH oxidase N-terminal" evidence="10">
    <location>
        <begin position="5"/>
        <end position="329"/>
    </location>
</feature>
<keyword evidence="9" id="KW-0411">Iron-sulfur</keyword>
<evidence type="ECO:0000256" key="9">
    <source>
        <dbReference type="ARBA" id="ARBA00023014"/>
    </source>
</evidence>
<comment type="similarity">
    <text evidence="3">In the N-terminal section; belongs to the NADH:flavin oxidoreductase/NADH oxidase family.</text>
</comment>
<keyword evidence="8" id="KW-0408">Iron</keyword>
<dbReference type="PANTHER" id="PTHR42917">
    <property type="entry name" value="2,4-DIENOYL-COA REDUCTASE"/>
    <property type="match status" value="1"/>
</dbReference>
<evidence type="ECO:0000256" key="1">
    <source>
        <dbReference type="ARBA" id="ARBA00001917"/>
    </source>
</evidence>
<keyword evidence="5" id="KW-0288">FMN</keyword>
<comment type="cofactor">
    <cofactor evidence="2">
        <name>[4Fe-4S] cluster</name>
        <dbReference type="ChEBI" id="CHEBI:49883"/>
    </cofactor>
</comment>
<dbReference type="GO" id="GO:0010181">
    <property type="term" value="F:FMN binding"/>
    <property type="evidence" value="ECO:0007669"/>
    <property type="project" value="InterPro"/>
</dbReference>
<dbReference type="PRINTS" id="PR00411">
    <property type="entry name" value="PNDRDTASEI"/>
</dbReference>
<evidence type="ECO:0000256" key="6">
    <source>
        <dbReference type="ARBA" id="ARBA00022723"/>
    </source>
</evidence>
<dbReference type="PANTHER" id="PTHR42917:SF2">
    <property type="entry name" value="2,4-DIENOYL-COA REDUCTASE [(2E)-ENOYL-COA-PRODUCING]"/>
    <property type="match status" value="1"/>
</dbReference>
<dbReference type="GO" id="GO:0046872">
    <property type="term" value="F:metal ion binding"/>
    <property type="evidence" value="ECO:0007669"/>
    <property type="project" value="UniProtKB-KW"/>
</dbReference>
<gene>
    <name evidence="12" type="ORF">BLA18109_01438</name>
</gene>
<dbReference type="InterPro" id="IPR036188">
    <property type="entry name" value="FAD/NAD-bd_sf"/>
</dbReference>
<dbReference type="Pfam" id="PF07992">
    <property type="entry name" value="Pyr_redox_2"/>
    <property type="match status" value="1"/>
</dbReference>
<dbReference type="EMBL" id="CABVQH010000004">
    <property type="protein sequence ID" value="VWC60132.1"/>
    <property type="molecule type" value="Genomic_DNA"/>
</dbReference>
<dbReference type="Pfam" id="PF00724">
    <property type="entry name" value="Oxidored_FMN"/>
    <property type="match status" value="1"/>
</dbReference>
<dbReference type="InterPro" id="IPR023753">
    <property type="entry name" value="FAD/NAD-binding_dom"/>
</dbReference>
<dbReference type="Gene3D" id="3.50.50.60">
    <property type="entry name" value="FAD/NAD(P)-binding domain"/>
    <property type="match status" value="1"/>
</dbReference>
<evidence type="ECO:0000256" key="4">
    <source>
        <dbReference type="ARBA" id="ARBA00022630"/>
    </source>
</evidence>
<proteinExistence type="inferred from homology"/>
<evidence type="ECO:0000256" key="5">
    <source>
        <dbReference type="ARBA" id="ARBA00022643"/>
    </source>
</evidence>
<sequence>MYKHVFSPLRIGAVEIPNRIVRTAHATRLADRYVNDDLIAYHLARAKGGAGLSIIESTSVHPSSTFSLTASDDGSIAPMRRLVDAVAPTGMKLFTQIWHGGYTDPAADGGLPWAVSALAGRYSVAPPIPMTTDQIEEVIDSYARAAVRMQAAGLDGVEVLAGAGYLFSQFFSPVLNQRTDAYGGSFDNRIRAFMETLRAIRAATSPDFALGVRIGGSSDPRILTDDDVNAIALRAQAEGLIDFVNITHGDYYFHVDRYAGMDAPVGYQLPHVERISEGVTVPRIIVGRYATLDDAEQALKTGQADMINIVRGMIADPLLVVKSREGRGTEVRPCIGCNQGCLGGAFAGRMGCAVNPAVGYEQTLSDDTIVKAGTPRKVLVVGGGVAGMEAARTALLAGHRVTLVEAMSDLGGLLNCAKHLPKLHPIGDIAIWLENEIYRLGADVRLSTYVDADDVLAEAPDAVIVATGSQPADVREFRQTADPAAQVPIAREATVLTSLDLAMAPPQDLGRTALVFDDVGHYEAIGCCEALINRGVEVTYVTRHLMFAPAVETTGRTQAALRRLHNAGRLRIVTQSALVSIDSGSAEIRPLFGTQTERIPADTVVLVGYRESQNEIWAALRGRVDQLHLVGDARSARDIQPSIREGHIAGRSIK</sequence>
<evidence type="ECO:0000313" key="13">
    <source>
        <dbReference type="Proteomes" id="UP000494260"/>
    </source>
</evidence>
<dbReference type="GO" id="GO:0008670">
    <property type="term" value="F:2,4-dienoyl-CoA reductase (NADPH) activity"/>
    <property type="evidence" value="ECO:0007669"/>
    <property type="project" value="TreeGrafter"/>
</dbReference>
<dbReference type="SUPFAM" id="SSF51395">
    <property type="entry name" value="FMN-linked oxidoreductases"/>
    <property type="match status" value="1"/>
</dbReference>
<dbReference type="GO" id="GO:0051536">
    <property type="term" value="F:iron-sulfur cluster binding"/>
    <property type="evidence" value="ECO:0007669"/>
    <property type="project" value="UniProtKB-KW"/>
</dbReference>
<evidence type="ECO:0000256" key="2">
    <source>
        <dbReference type="ARBA" id="ARBA00001966"/>
    </source>
</evidence>
<reference evidence="12 13" key="1">
    <citation type="submission" date="2019-09" db="EMBL/GenBank/DDBJ databases">
        <authorList>
            <person name="Depoorter E."/>
        </authorList>
    </citation>
    <scope>NUCLEOTIDE SEQUENCE [LARGE SCALE GENOMIC DNA]</scope>
    <source>
        <strain evidence="12">R-18109</strain>
    </source>
</reference>
<protein>
    <submittedName>
        <fullName evidence="12">NADH-flavin oxidoreductase/NADH oxidase</fullName>
    </submittedName>
</protein>
<dbReference type="GO" id="GO:0033543">
    <property type="term" value="P:fatty acid beta-oxidation, unsaturated, even number, reductase/isomerase pathway"/>
    <property type="evidence" value="ECO:0007669"/>
    <property type="project" value="TreeGrafter"/>
</dbReference>
<accession>A0A6P2TI52</accession>
<comment type="cofactor">
    <cofactor evidence="1">
        <name>FMN</name>
        <dbReference type="ChEBI" id="CHEBI:58210"/>
    </cofactor>
</comment>
<evidence type="ECO:0000256" key="8">
    <source>
        <dbReference type="ARBA" id="ARBA00023004"/>
    </source>
</evidence>
<name>A0A6P2TI52_BURL3</name>
<keyword evidence="7" id="KW-0560">Oxidoreductase</keyword>
<evidence type="ECO:0000256" key="7">
    <source>
        <dbReference type="ARBA" id="ARBA00023002"/>
    </source>
</evidence>
<feature type="domain" description="FAD/NAD(P)-binding" evidence="11">
    <location>
        <begin position="364"/>
        <end position="473"/>
    </location>
</feature>
<keyword evidence="4" id="KW-0285">Flavoprotein</keyword>
<dbReference type="InterPro" id="IPR013785">
    <property type="entry name" value="Aldolase_TIM"/>
</dbReference>